<reference evidence="2 3" key="1">
    <citation type="submission" date="2015-10" db="EMBL/GenBank/DDBJ databases">
        <title>Draft genome sequence of Novosphingobium fuchskuhlense DSM 25065 isolated from a surface water sample of the southwest basin of Lake Grosse Fuchskuhle.</title>
        <authorList>
            <person name="Ruckert C."/>
            <person name="Winkler A."/>
            <person name="Glaeser J."/>
            <person name="Grossart H.-P."/>
            <person name="Kalinowski J."/>
            <person name="Glaeser S."/>
        </authorList>
    </citation>
    <scope>NUCLEOTIDE SEQUENCE [LARGE SCALE GENOMIC DNA]</scope>
    <source>
        <strain evidence="2 3">FNE08-7</strain>
    </source>
</reference>
<dbReference type="InterPro" id="IPR050238">
    <property type="entry name" value="DNA_Rep/Repair_Clamp_Loader"/>
</dbReference>
<gene>
    <name evidence="2" type="ORF">AQZ52_12540</name>
</gene>
<feature type="compositionally biased region" description="Basic and acidic residues" evidence="1">
    <location>
        <begin position="76"/>
        <end position="86"/>
    </location>
</feature>
<dbReference type="GO" id="GO:0006261">
    <property type="term" value="P:DNA-templated DNA replication"/>
    <property type="evidence" value="ECO:0007669"/>
    <property type="project" value="TreeGrafter"/>
</dbReference>
<evidence type="ECO:0000313" key="2">
    <source>
        <dbReference type="EMBL" id="KUR71456.1"/>
    </source>
</evidence>
<dbReference type="PANTHER" id="PTHR11669:SF8">
    <property type="entry name" value="DNA POLYMERASE III SUBUNIT DELTA"/>
    <property type="match status" value="1"/>
</dbReference>
<evidence type="ECO:0000256" key="1">
    <source>
        <dbReference type="SAM" id="MobiDB-lite"/>
    </source>
</evidence>
<organism evidence="2 3">
    <name type="scientific">Novosphingobium fuchskuhlense</name>
    <dbReference type="NCBI Taxonomy" id="1117702"/>
    <lineage>
        <taxon>Bacteria</taxon>
        <taxon>Pseudomonadati</taxon>
        <taxon>Pseudomonadota</taxon>
        <taxon>Alphaproteobacteria</taxon>
        <taxon>Sphingomonadales</taxon>
        <taxon>Sphingomonadaceae</taxon>
        <taxon>Novosphingobium</taxon>
    </lineage>
</organism>
<dbReference type="GO" id="GO:0009360">
    <property type="term" value="C:DNA polymerase III complex"/>
    <property type="evidence" value="ECO:0007669"/>
    <property type="project" value="TreeGrafter"/>
</dbReference>
<evidence type="ECO:0000313" key="3">
    <source>
        <dbReference type="Proteomes" id="UP000058012"/>
    </source>
</evidence>
<protein>
    <submittedName>
        <fullName evidence="2">DNA polymerase III subunit delta</fullName>
    </submittedName>
</protein>
<dbReference type="Pfam" id="PF13177">
    <property type="entry name" value="DNA_pol3_delta2"/>
    <property type="match status" value="1"/>
</dbReference>
<dbReference type="STRING" id="1117702.AQZ52_12540"/>
<keyword evidence="3" id="KW-1185">Reference proteome</keyword>
<sequence length="321" mass="34369">MRRLIGHDEAWAVWRAARGGQRMHHGWILAGREGLGKANFARAAAAELVSEPGVPQPAPEAHPDIHVLEPLPSNEDEAKKRDDGKPYARKRNISVDQIRGVQRRLVTRPTLGARRAVIIDAADDLEKGAVNALLKSLEEPPVGTFFLLVTHQIGRLLPTVRSRCTVLRFHPLVADDMARALAEAAPELTGPALEAAIAAGGGAPGAALSFAEMDLGGAWQLMSRLVAEGDPDLALRGELSTILGQRPDRARLLALLEVARRVLVAAMDRRDDAARLRIVEAHAALASLAAQAPTYNFEPALLLLEIGGLLASVARTREGAA</sequence>
<proteinExistence type="predicted"/>
<dbReference type="PANTHER" id="PTHR11669">
    <property type="entry name" value="REPLICATION FACTOR C / DNA POLYMERASE III GAMMA-TAU SUBUNIT"/>
    <property type="match status" value="1"/>
</dbReference>
<name>A0A117UV64_9SPHN</name>
<accession>A0A117UV64</accession>
<comment type="caution">
    <text evidence="2">The sequence shown here is derived from an EMBL/GenBank/DDBJ whole genome shotgun (WGS) entry which is preliminary data.</text>
</comment>
<dbReference type="InterPro" id="IPR027417">
    <property type="entry name" value="P-loop_NTPase"/>
</dbReference>
<dbReference type="AlphaFoldDB" id="A0A117UV64"/>
<feature type="region of interest" description="Disordered" evidence="1">
    <location>
        <begin position="52"/>
        <end position="89"/>
    </location>
</feature>
<dbReference type="Gene3D" id="3.40.50.300">
    <property type="entry name" value="P-loop containing nucleotide triphosphate hydrolases"/>
    <property type="match status" value="1"/>
</dbReference>
<dbReference type="Proteomes" id="UP000058012">
    <property type="component" value="Unassembled WGS sequence"/>
</dbReference>
<dbReference type="EMBL" id="LLZS01000007">
    <property type="protein sequence ID" value="KUR71456.1"/>
    <property type="molecule type" value="Genomic_DNA"/>
</dbReference>
<dbReference type="SUPFAM" id="SSF52540">
    <property type="entry name" value="P-loop containing nucleoside triphosphate hydrolases"/>
    <property type="match status" value="1"/>
</dbReference>